<keyword evidence="4 6" id="KW-1133">Transmembrane helix</keyword>
<dbReference type="PANTHER" id="PTHR32322:SF18">
    <property type="entry name" value="S-ADENOSYLMETHIONINE_S-ADENOSYLHOMOCYSTEINE TRANSPORTER"/>
    <property type="match status" value="1"/>
</dbReference>
<feature type="transmembrane region" description="Helical" evidence="6">
    <location>
        <begin position="182"/>
        <end position="206"/>
    </location>
</feature>
<feature type="transmembrane region" description="Helical" evidence="6">
    <location>
        <begin position="66"/>
        <end position="88"/>
    </location>
</feature>
<feature type="domain" description="EamA" evidence="7">
    <location>
        <begin position="153"/>
        <end position="284"/>
    </location>
</feature>
<evidence type="ECO:0000256" key="5">
    <source>
        <dbReference type="ARBA" id="ARBA00023136"/>
    </source>
</evidence>
<comment type="subcellular location">
    <subcellularLocation>
        <location evidence="1">Cell membrane</location>
        <topology evidence="1">Multi-pass membrane protein</topology>
    </subcellularLocation>
</comment>
<dbReference type="PANTHER" id="PTHR32322">
    <property type="entry name" value="INNER MEMBRANE TRANSPORTER"/>
    <property type="match status" value="1"/>
</dbReference>
<sequence>MEKKGCFFALLAGMTWATMGGLGVVLGGLGLTPYEIAFNRLFFGFLLTAIFLCKKGKEKLKVDKKGFIYILIIGIITQGCTNIFYFSAVNISGSIVATLLICTGPLFTMIFSSFIFKEKLTKFNLISLAITMVGCLFVIVNGDIKKMNFDVAGIGFGLLSGLTYGLFPILSKKLEGKYDSEVIISYAFGVGAVVVFLFCDFDSLILEYSNTNIVAISLLLGLLPTGIAFFLFLKSMNYIPVVKASIISLVEIPTTAIIGMLYLNEVVTLSGGIGIFLVLGGIWISKFK</sequence>
<evidence type="ECO:0000259" key="7">
    <source>
        <dbReference type="Pfam" id="PF00892"/>
    </source>
</evidence>
<dbReference type="InterPro" id="IPR050638">
    <property type="entry name" value="AA-Vitamin_Transporters"/>
</dbReference>
<evidence type="ECO:0000256" key="6">
    <source>
        <dbReference type="SAM" id="Phobius"/>
    </source>
</evidence>
<protein>
    <submittedName>
        <fullName evidence="8">EamA family transporter</fullName>
    </submittedName>
</protein>
<dbReference type="InterPro" id="IPR037185">
    <property type="entry name" value="EmrE-like"/>
</dbReference>
<dbReference type="InterPro" id="IPR000620">
    <property type="entry name" value="EamA_dom"/>
</dbReference>
<feature type="transmembrane region" description="Helical" evidence="6">
    <location>
        <begin position="7"/>
        <end position="31"/>
    </location>
</feature>
<feature type="transmembrane region" description="Helical" evidence="6">
    <location>
        <begin position="212"/>
        <end position="233"/>
    </location>
</feature>
<organism evidence="8">
    <name type="scientific">Hirondellea gigas</name>
    <dbReference type="NCBI Taxonomy" id="1518452"/>
    <lineage>
        <taxon>Eukaryota</taxon>
        <taxon>Metazoa</taxon>
        <taxon>Ecdysozoa</taxon>
        <taxon>Arthropoda</taxon>
        <taxon>Crustacea</taxon>
        <taxon>Multicrustacea</taxon>
        <taxon>Malacostraca</taxon>
        <taxon>Eumalacostraca</taxon>
        <taxon>Peracarida</taxon>
        <taxon>Amphipoda</taxon>
        <taxon>Amphilochidea</taxon>
        <taxon>Lysianassida</taxon>
        <taxon>Lysianassidira</taxon>
        <taxon>Lysianassoidea</taxon>
        <taxon>Lysianassidae</taxon>
        <taxon>Hirondellea</taxon>
    </lineage>
</organism>
<name>A0A6A7GBU5_9CRUS</name>
<proteinExistence type="evidence at transcript level"/>
<feature type="transmembrane region" description="Helical" evidence="6">
    <location>
        <begin position="269"/>
        <end position="285"/>
    </location>
</feature>
<evidence type="ECO:0000256" key="2">
    <source>
        <dbReference type="ARBA" id="ARBA00022475"/>
    </source>
</evidence>
<feature type="transmembrane region" description="Helical" evidence="6">
    <location>
        <begin position="245"/>
        <end position="263"/>
    </location>
</feature>
<dbReference type="EMBL" id="IACT01008917">
    <property type="protein sequence ID" value="LAC28029.1"/>
    <property type="molecule type" value="mRNA"/>
</dbReference>
<keyword evidence="5 6" id="KW-0472">Membrane</keyword>
<keyword evidence="3 6" id="KW-0812">Transmembrane</keyword>
<evidence type="ECO:0000313" key="8">
    <source>
        <dbReference type="EMBL" id="LAC28029.1"/>
    </source>
</evidence>
<dbReference type="Gene3D" id="1.10.3730.20">
    <property type="match status" value="1"/>
</dbReference>
<dbReference type="GO" id="GO:0005886">
    <property type="term" value="C:plasma membrane"/>
    <property type="evidence" value="ECO:0007669"/>
    <property type="project" value="UniProtKB-SubCell"/>
</dbReference>
<evidence type="ECO:0000256" key="1">
    <source>
        <dbReference type="ARBA" id="ARBA00004651"/>
    </source>
</evidence>
<evidence type="ECO:0000256" key="3">
    <source>
        <dbReference type="ARBA" id="ARBA00022692"/>
    </source>
</evidence>
<dbReference type="Pfam" id="PF00892">
    <property type="entry name" value="EamA"/>
    <property type="match status" value="2"/>
</dbReference>
<feature type="transmembrane region" description="Helical" evidence="6">
    <location>
        <begin position="94"/>
        <end position="116"/>
    </location>
</feature>
<accession>A0A6A7GBU5</accession>
<dbReference type="SUPFAM" id="SSF103481">
    <property type="entry name" value="Multidrug resistance efflux transporter EmrE"/>
    <property type="match status" value="2"/>
</dbReference>
<reference evidence="8" key="1">
    <citation type="submission" date="2017-11" db="EMBL/GenBank/DDBJ databases">
        <title>The sensing device of the deep-sea amphipod.</title>
        <authorList>
            <person name="Kobayashi H."/>
            <person name="Nagahama T."/>
            <person name="Arai W."/>
            <person name="Sasagawa Y."/>
            <person name="Umeda M."/>
            <person name="Hayashi T."/>
            <person name="Nikaido I."/>
            <person name="Watanabe H."/>
            <person name="Oguri K."/>
            <person name="Kitazato H."/>
            <person name="Fujioka K."/>
            <person name="Kido Y."/>
            <person name="Takami H."/>
        </authorList>
    </citation>
    <scope>NUCLEOTIDE SEQUENCE</scope>
    <source>
        <tissue evidence="8">Whole body</tissue>
    </source>
</reference>
<feature type="domain" description="EamA" evidence="7">
    <location>
        <begin position="4"/>
        <end position="139"/>
    </location>
</feature>
<feature type="transmembrane region" description="Helical" evidence="6">
    <location>
        <begin position="152"/>
        <end position="170"/>
    </location>
</feature>
<feature type="transmembrane region" description="Helical" evidence="6">
    <location>
        <begin position="123"/>
        <end position="140"/>
    </location>
</feature>
<dbReference type="AlphaFoldDB" id="A0A6A7GBU5"/>
<evidence type="ECO:0000256" key="4">
    <source>
        <dbReference type="ARBA" id="ARBA00022989"/>
    </source>
</evidence>
<feature type="transmembrane region" description="Helical" evidence="6">
    <location>
        <begin position="37"/>
        <end position="54"/>
    </location>
</feature>
<keyword evidence="2" id="KW-1003">Cell membrane</keyword>